<evidence type="ECO:0000256" key="4">
    <source>
        <dbReference type="ARBA" id="ARBA00022989"/>
    </source>
</evidence>
<feature type="transmembrane region" description="Helical" evidence="7">
    <location>
        <begin position="431"/>
        <end position="456"/>
    </location>
</feature>
<dbReference type="SUPFAM" id="SSF52540">
    <property type="entry name" value="P-loop containing nucleoside triphosphate hydrolases"/>
    <property type="match status" value="1"/>
</dbReference>
<evidence type="ECO:0000313" key="10">
    <source>
        <dbReference type="Proteomes" id="UP001241472"/>
    </source>
</evidence>
<evidence type="ECO:0000259" key="8">
    <source>
        <dbReference type="Pfam" id="PF02706"/>
    </source>
</evidence>
<accession>A0ABT9Q2L2</accession>
<dbReference type="Gene3D" id="3.40.50.300">
    <property type="entry name" value="P-loop containing nucleotide triphosphate hydrolases"/>
    <property type="match status" value="1"/>
</dbReference>
<evidence type="ECO:0000256" key="3">
    <source>
        <dbReference type="ARBA" id="ARBA00022692"/>
    </source>
</evidence>
<proteinExistence type="predicted"/>
<dbReference type="Pfam" id="PF02706">
    <property type="entry name" value="Wzz"/>
    <property type="match status" value="1"/>
</dbReference>
<keyword evidence="4 7" id="KW-1133">Transmembrane helix</keyword>
<evidence type="ECO:0000256" key="1">
    <source>
        <dbReference type="ARBA" id="ARBA00004651"/>
    </source>
</evidence>
<dbReference type="RefSeq" id="WP_306839605.1">
    <property type="nucleotide sequence ID" value="NZ_JAUSRF010000023.1"/>
</dbReference>
<dbReference type="PANTHER" id="PTHR32309">
    <property type="entry name" value="TYROSINE-PROTEIN KINASE"/>
    <property type="match status" value="1"/>
</dbReference>
<gene>
    <name evidence="9" type="ORF">J2T09_004999</name>
</gene>
<feature type="domain" description="Polysaccharide chain length determinant N-terminal" evidence="8">
    <location>
        <begin position="10"/>
        <end position="102"/>
    </location>
</feature>
<evidence type="ECO:0000256" key="7">
    <source>
        <dbReference type="SAM" id="Phobius"/>
    </source>
</evidence>
<feature type="coiled-coil region" evidence="6">
    <location>
        <begin position="206"/>
        <end position="270"/>
    </location>
</feature>
<dbReference type="InterPro" id="IPR050445">
    <property type="entry name" value="Bact_polysacc_biosynth/exp"/>
</dbReference>
<feature type="transmembrane region" description="Helical" evidence="7">
    <location>
        <begin position="26"/>
        <end position="45"/>
    </location>
</feature>
<evidence type="ECO:0000256" key="6">
    <source>
        <dbReference type="SAM" id="Coils"/>
    </source>
</evidence>
<protein>
    <submittedName>
        <fullName evidence="9">Exopolysaccharide transport family protein</fullName>
    </submittedName>
</protein>
<name>A0ABT9Q2L2_9HYPH</name>
<dbReference type="PANTHER" id="PTHR32309:SF13">
    <property type="entry name" value="FERRIC ENTEROBACTIN TRANSPORT PROTEIN FEPE"/>
    <property type="match status" value="1"/>
</dbReference>
<comment type="caution">
    <text evidence="9">The sequence shown here is derived from an EMBL/GenBank/DDBJ whole genome shotgun (WGS) entry which is preliminary data.</text>
</comment>
<reference evidence="9 10" key="1">
    <citation type="submission" date="2023-07" db="EMBL/GenBank/DDBJ databases">
        <title>Sorghum-associated microbial communities from plants grown in Nebraska, USA.</title>
        <authorList>
            <person name="Schachtman D."/>
        </authorList>
    </citation>
    <scope>NUCLEOTIDE SEQUENCE [LARGE SCALE GENOMIC DNA]</scope>
    <source>
        <strain evidence="9 10">DS1307</strain>
    </source>
</reference>
<keyword evidence="3 7" id="KW-0812">Transmembrane</keyword>
<dbReference type="Proteomes" id="UP001241472">
    <property type="component" value="Unassembled WGS sequence"/>
</dbReference>
<dbReference type="InterPro" id="IPR027417">
    <property type="entry name" value="P-loop_NTPase"/>
</dbReference>
<comment type="subcellular location">
    <subcellularLocation>
        <location evidence="1">Cell membrane</location>
        <topology evidence="1">Multi-pass membrane protein</topology>
    </subcellularLocation>
</comment>
<evidence type="ECO:0000313" key="9">
    <source>
        <dbReference type="EMBL" id="MDP9840219.1"/>
    </source>
</evidence>
<dbReference type="InterPro" id="IPR003856">
    <property type="entry name" value="LPS_length_determ_N"/>
</dbReference>
<keyword evidence="2" id="KW-1003">Cell membrane</keyword>
<keyword evidence="5 7" id="KW-0472">Membrane</keyword>
<evidence type="ECO:0000256" key="2">
    <source>
        <dbReference type="ARBA" id="ARBA00022475"/>
    </source>
</evidence>
<keyword evidence="10" id="KW-1185">Reference proteome</keyword>
<keyword evidence="6" id="KW-0175">Coiled coil</keyword>
<sequence>MSSNSNQDVDIDLGQLFLAVWERKKIILATTALAAGLAFVGSSLMTPAYKAETRLLIENRAPSLNGLPDPAGANDPVLDALNIQSQAQLLQSTDLIKQVAREMKLTDRKEFDPAAHSSLPNPLVMFGLQQNPLDLPPEDRVMKAFREKLQVYPVEGSRVIAIEFSSEDAKLAAAIPNRMAEVYLSMQSGAKLDSHAEAAKWLEPEIAALTTRVNEAEKKVADYRSSSGLFRTSDTSNLSSQQLNDISAELARVRGERANAEARAQNVRNALEAGRPSDTLSDVVGSAMIQRLKETEAGLQGQISDLSTSLMDGHPRLRGLRAQLTGIRQQIQTETRKILASIEGEANVARLRETQLVQQLNGLKADSARAGEEEVGLRALEREATAQRQLLETYLARYREATSRIDRNSTPADARVISTAGEPAEPYFPKILPITIVVALATLVISAIVVLLGALFGGRGLRPSNVEMVEPVAQTRVIEPPKPVTKPVAEPVAVVTETAEKTVSVADAANTPVEAVVASEVVKAQDDAFSIEAVRDYIIGKKVQMAVAVSPGGDEGSTATVMLARELAEAGRTVVLVDMTGSSCPTKLMASGKSLPGITDLLTGAAAFADTIHPDRLSDAHIVPRGKADGAAAMRGADRLGMIIDGLASAYDVVLVECGPAGIANLARLTRGTDADIVISAPGFDEKRLAETAEVFETAGYRNLMIMAGTSLTPPTNRDSAGKPRRAA</sequence>
<dbReference type="EMBL" id="JAUSRF010000023">
    <property type="protein sequence ID" value="MDP9840219.1"/>
    <property type="molecule type" value="Genomic_DNA"/>
</dbReference>
<organism evidence="9 10">
    <name type="scientific">Neorhizobium huautlense</name>
    <dbReference type="NCBI Taxonomy" id="67774"/>
    <lineage>
        <taxon>Bacteria</taxon>
        <taxon>Pseudomonadati</taxon>
        <taxon>Pseudomonadota</taxon>
        <taxon>Alphaproteobacteria</taxon>
        <taxon>Hyphomicrobiales</taxon>
        <taxon>Rhizobiaceae</taxon>
        <taxon>Rhizobium/Agrobacterium group</taxon>
        <taxon>Neorhizobium</taxon>
    </lineage>
</organism>
<evidence type="ECO:0000256" key="5">
    <source>
        <dbReference type="ARBA" id="ARBA00023136"/>
    </source>
</evidence>